<evidence type="ECO:0000313" key="2">
    <source>
        <dbReference type="EMBL" id="GFH53228.1"/>
    </source>
</evidence>
<feature type="region of interest" description="Disordered" evidence="1">
    <location>
        <begin position="75"/>
        <end position="112"/>
    </location>
</feature>
<accession>A0AAD3CW27</accession>
<gene>
    <name evidence="2" type="ORF">CTEN210_09704</name>
</gene>
<feature type="compositionally biased region" description="Polar residues" evidence="1">
    <location>
        <begin position="79"/>
        <end position="98"/>
    </location>
</feature>
<dbReference type="Proteomes" id="UP001054902">
    <property type="component" value="Unassembled WGS sequence"/>
</dbReference>
<protein>
    <submittedName>
        <fullName evidence="2">Uncharacterized protein</fullName>
    </submittedName>
</protein>
<evidence type="ECO:0000313" key="3">
    <source>
        <dbReference type="Proteomes" id="UP001054902"/>
    </source>
</evidence>
<feature type="compositionally biased region" description="Basic and acidic residues" evidence="1">
    <location>
        <begin position="99"/>
        <end position="112"/>
    </location>
</feature>
<dbReference type="EMBL" id="BLLK01000046">
    <property type="protein sequence ID" value="GFH53228.1"/>
    <property type="molecule type" value="Genomic_DNA"/>
</dbReference>
<evidence type="ECO:0000256" key="1">
    <source>
        <dbReference type="SAM" id="MobiDB-lite"/>
    </source>
</evidence>
<dbReference type="AlphaFoldDB" id="A0AAD3CW27"/>
<keyword evidence="3" id="KW-1185">Reference proteome</keyword>
<name>A0AAD3CW27_9STRA</name>
<organism evidence="2 3">
    <name type="scientific">Chaetoceros tenuissimus</name>
    <dbReference type="NCBI Taxonomy" id="426638"/>
    <lineage>
        <taxon>Eukaryota</taxon>
        <taxon>Sar</taxon>
        <taxon>Stramenopiles</taxon>
        <taxon>Ochrophyta</taxon>
        <taxon>Bacillariophyta</taxon>
        <taxon>Coscinodiscophyceae</taxon>
        <taxon>Chaetocerotophycidae</taxon>
        <taxon>Chaetocerotales</taxon>
        <taxon>Chaetocerotaceae</taxon>
        <taxon>Chaetoceros</taxon>
    </lineage>
</organism>
<proteinExistence type="predicted"/>
<comment type="caution">
    <text evidence="2">The sequence shown here is derived from an EMBL/GenBank/DDBJ whole genome shotgun (WGS) entry which is preliminary data.</text>
</comment>
<reference evidence="2 3" key="1">
    <citation type="journal article" date="2021" name="Sci. Rep.">
        <title>The genome of the diatom Chaetoceros tenuissimus carries an ancient integrated fragment of an extant virus.</title>
        <authorList>
            <person name="Hongo Y."/>
            <person name="Kimura K."/>
            <person name="Takaki Y."/>
            <person name="Yoshida Y."/>
            <person name="Baba S."/>
            <person name="Kobayashi G."/>
            <person name="Nagasaki K."/>
            <person name="Hano T."/>
            <person name="Tomaru Y."/>
        </authorList>
    </citation>
    <scope>NUCLEOTIDE SEQUENCE [LARGE SCALE GENOMIC DNA]</scope>
    <source>
        <strain evidence="2 3">NIES-3715</strain>
    </source>
</reference>
<sequence length="203" mass="22813">MRARFGEYLFGAISIVGIVVNAFSTHNLRQGSTITFLQSSNEIALISSRFGDGGIYSYASTTDFSFALEAKKGSKQRSMKQSQTAEEQQSQPATNNESQSDKSNHPKEPQDTIRVRIWKALSNAQSKEMSLQQLGAIVGERKIGDLKSHLVHVEKQAKTFGNKSKDWKKRRGLLEFFENTGNKGKQVKLCYRKGKGLTYIWIE</sequence>